<dbReference type="AlphaFoldDB" id="A0A316UXZ0"/>
<proteinExistence type="predicted"/>
<evidence type="ECO:0000313" key="2">
    <source>
        <dbReference type="EMBL" id="PWN30082.1"/>
    </source>
</evidence>
<reference evidence="2 3" key="1">
    <citation type="journal article" date="2018" name="Mol. Biol. Evol.">
        <title>Broad Genomic Sampling Reveals a Smut Pathogenic Ancestry of the Fungal Clade Ustilaginomycotina.</title>
        <authorList>
            <person name="Kijpornyongpan T."/>
            <person name="Mondo S.J."/>
            <person name="Barry K."/>
            <person name="Sandor L."/>
            <person name="Lee J."/>
            <person name="Lipzen A."/>
            <person name="Pangilinan J."/>
            <person name="LaButti K."/>
            <person name="Hainaut M."/>
            <person name="Henrissat B."/>
            <person name="Grigoriev I.V."/>
            <person name="Spatafora J.W."/>
            <person name="Aime M.C."/>
        </authorList>
    </citation>
    <scope>NUCLEOTIDE SEQUENCE [LARGE SCALE GENOMIC DNA]</scope>
    <source>
        <strain evidence="2 3">MCA 5214</strain>
    </source>
</reference>
<gene>
    <name evidence="2" type="ORF">BDZ90DRAFT_4135</name>
</gene>
<evidence type="ECO:0000313" key="3">
    <source>
        <dbReference type="Proteomes" id="UP000245884"/>
    </source>
</evidence>
<dbReference type="EMBL" id="KZ819662">
    <property type="protein sequence ID" value="PWN30082.1"/>
    <property type="molecule type" value="Genomic_DNA"/>
</dbReference>
<evidence type="ECO:0000256" key="1">
    <source>
        <dbReference type="SAM" id="MobiDB-lite"/>
    </source>
</evidence>
<protein>
    <submittedName>
        <fullName evidence="2">Uncharacterized protein</fullName>
    </submittedName>
</protein>
<dbReference type="Proteomes" id="UP000245884">
    <property type="component" value="Unassembled WGS sequence"/>
</dbReference>
<dbReference type="RefSeq" id="XP_025364694.1">
    <property type="nucleotide sequence ID" value="XM_025509582.1"/>
</dbReference>
<sequence>MAPFRGSRARHVATLAGLARATVDCMTLYISTESHSSQVRKQGTGRYTRESTYLMENATDDEKLVRSRRSGADEGDGWSS</sequence>
<organism evidence="2 3">
    <name type="scientific">Jaminaea rosea</name>
    <dbReference type="NCBI Taxonomy" id="1569628"/>
    <lineage>
        <taxon>Eukaryota</taxon>
        <taxon>Fungi</taxon>
        <taxon>Dikarya</taxon>
        <taxon>Basidiomycota</taxon>
        <taxon>Ustilaginomycotina</taxon>
        <taxon>Exobasidiomycetes</taxon>
        <taxon>Microstromatales</taxon>
        <taxon>Microstromatales incertae sedis</taxon>
        <taxon>Jaminaea</taxon>
    </lineage>
</organism>
<accession>A0A316UXZ0</accession>
<feature type="region of interest" description="Disordered" evidence="1">
    <location>
        <begin position="58"/>
        <end position="80"/>
    </location>
</feature>
<name>A0A316UXZ0_9BASI</name>
<dbReference type="GeneID" id="37031405"/>
<keyword evidence="3" id="KW-1185">Reference proteome</keyword>